<dbReference type="InterPro" id="IPR011990">
    <property type="entry name" value="TPR-like_helical_dom_sf"/>
</dbReference>
<dbReference type="EMBL" id="JACWMY010000021">
    <property type="protein sequence ID" value="MBD1367499.1"/>
    <property type="molecule type" value="Genomic_DNA"/>
</dbReference>
<organism evidence="1 2">
    <name type="scientific">Mucilaginibacter pankratovii</name>
    <dbReference type="NCBI Taxonomy" id="2772110"/>
    <lineage>
        <taxon>Bacteria</taxon>
        <taxon>Pseudomonadati</taxon>
        <taxon>Bacteroidota</taxon>
        <taxon>Sphingobacteriia</taxon>
        <taxon>Sphingobacteriales</taxon>
        <taxon>Sphingobacteriaceae</taxon>
        <taxon>Mucilaginibacter</taxon>
    </lineage>
</organism>
<protein>
    <recommendedName>
        <fullName evidence="3">Tetratricopeptide repeat protein</fullName>
    </recommendedName>
</protein>
<reference evidence="1 2" key="1">
    <citation type="submission" date="2020-09" db="EMBL/GenBank/DDBJ databases">
        <title>Novel species of Mucilaginibacter isolated from a glacier on the Tibetan Plateau.</title>
        <authorList>
            <person name="Liu Q."/>
            <person name="Xin Y.-H."/>
        </authorList>
    </citation>
    <scope>NUCLEOTIDE SEQUENCE [LARGE SCALE GENOMIC DNA]</scope>
    <source>
        <strain evidence="1 2">ZT4R22</strain>
    </source>
</reference>
<dbReference type="RefSeq" id="WP_191192131.1">
    <property type="nucleotide sequence ID" value="NZ_JACWMY010000021.1"/>
</dbReference>
<sequence length="215" mass="23501">MNFDPENKVVKLCAQGMQAEAEGKIDEANACFKQAWDAATNDFERVTAAHYCARNQPNPLINLQWNLDALKYADAIKEDSLKGHYPSLYLNIGKSYENLGDFASAGTYYQLAADNAIYLPEGGYGNMLKAGIADGLKRTGLKPFSNAVLDGLISAWCERKDLRPLSLVLSAYLQCMGTESDINKLITALSYLSATRCLSAEEQGKVEEIIAELAG</sequence>
<dbReference type="Gene3D" id="1.25.40.10">
    <property type="entry name" value="Tetratricopeptide repeat domain"/>
    <property type="match status" value="1"/>
</dbReference>
<keyword evidence="2" id="KW-1185">Reference proteome</keyword>
<name>A0ABR7WYZ2_9SPHI</name>
<dbReference type="Proteomes" id="UP000606600">
    <property type="component" value="Unassembled WGS sequence"/>
</dbReference>
<proteinExistence type="predicted"/>
<evidence type="ECO:0008006" key="3">
    <source>
        <dbReference type="Google" id="ProtNLM"/>
    </source>
</evidence>
<evidence type="ECO:0000313" key="2">
    <source>
        <dbReference type="Proteomes" id="UP000606600"/>
    </source>
</evidence>
<dbReference type="SUPFAM" id="SSF48452">
    <property type="entry name" value="TPR-like"/>
    <property type="match status" value="1"/>
</dbReference>
<comment type="caution">
    <text evidence="1">The sequence shown here is derived from an EMBL/GenBank/DDBJ whole genome shotgun (WGS) entry which is preliminary data.</text>
</comment>
<gene>
    <name evidence="1" type="ORF">IDJ77_27055</name>
</gene>
<accession>A0ABR7WYZ2</accession>
<evidence type="ECO:0000313" key="1">
    <source>
        <dbReference type="EMBL" id="MBD1367499.1"/>
    </source>
</evidence>